<evidence type="ECO:0000256" key="1">
    <source>
        <dbReference type="ARBA" id="ARBA00004141"/>
    </source>
</evidence>
<comment type="similarity">
    <text evidence="2">Belongs to the SLC29A/ENT transporter (TC 2.A.57) family.</text>
</comment>
<keyword evidence="3" id="KW-0813">Transport</keyword>
<accession>A0AAN8JA80</accession>
<evidence type="ECO:0000313" key="10">
    <source>
        <dbReference type="Proteomes" id="UP001347796"/>
    </source>
</evidence>
<dbReference type="GO" id="GO:0005337">
    <property type="term" value="F:nucleoside transmembrane transporter activity"/>
    <property type="evidence" value="ECO:0007669"/>
    <property type="project" value="InterPro"/>
</dbReference>
<feature type="transmembrane region" description="Helical" evidence="8">
    <location>
        <begin position="36"/>
        <end position="58"/>
    </location>
</feature>
<dbReference type="PIRSF" id="PIRSF016379">
    <property type="entry name" value="ENT"/>
    <property type="match status" value="1"/>
</dbReference>
<feature type="transmembrane region" description="Helical" evidence="8">
    <location>
        <begin position="130"/>
        <end position="148"/>
    </location>
</feature>
<feature type="region of interest" description="Disordered" evidence="7">
    <location>
        <begin position="275"/>
        <end position="294"/>
    </location>
</feature>
<dbReference type="PANTHER" id="PTHR10332">
    <property type="entry name" value="EQUILIBRATIVE NUCLEOSIDE TRANSPORTER"/>
    <property type="match status" value="1"/>
</dbReference>
<keyword evidence="10" id="KW-1185">Reference proteome</keyword>
<dbReference type="Pfam" id="PF01733">
    <property type="entry name" value="Nucleoside_tran"/>
    <property type="match status" value="2"/>
</dbReference>
<evidence type="ECO:0008006" key="11">
    <source>
        <dbReference type="Google" id="ProtNLM"/>
    </source>
</evidence>
<evidence type="ECO:0000256" key="7">
    <source>
        <dbReference type="SAM" id="MobiDB-lite"/>
    </source>
</evidence>
<evidence type="ECO:0000256" key="3">
    <source>
        <dbReference type="ARBA" id="ARBA00022448"/>
    </source>
</evidence>
<keyword evidence="5 8" id="KW-1133">Transmembrane helix</keyword>
<name>A0AAN8JA80_PATCE</name>
<evidence type="ECO:0000313" key="9">
    <source>
        <dbReference type="EMBL" id="KAK6173971.1"/>
    </source>
</evidence>
<feature type="transmembrane region" description="Helical" evidence="8">
    <location>
        <begin position="70"/>
        <end position="92"/>
    </location>
</feature>
<feature type="transmembrane region" description="Helical" evidence="8">
    <location>
        <begin position="371"/>
        <end position="390"/>
    </location>
</feature>
<organism evidence="9 10">
    <name type="scientific">Patella caerulea</name>
    <name type="common">Rayed Mediterranean limpet</name>
    <dbReference type="NCBI Taxonomy" id="87958"/>
    <lineage>
        <taxon>Eukaryota</taxon>
        <taxon>Metazoa</taxon>
        <taxon>Spiralia</taxon>
        <taxon>Lophotrochozoa</taxon>
        <taxon>Mollusca</taxon>
        <taxon>Gastropoda</taxon>
        <taxon>Patellogastropoda</taxon>
        <taxon>Patelloidea</taxon>
        <taxon>Patellidae</taxon>
        <taxon>Patella</taxon>
    </lineage>
</organism>
<dbReference type="GO" id="GO:0005886">
    <property type="term" value="C:plasma membrane"/>
    <property type="evidence" value="ECO:0007669"/>
    <property type="project" value="TreeGrafter"/>
</dbReference>
<dbReference type="InterPro" id="IPR036259">
    <property type="entry name" value="MFS_trans_sf"/>
</dbReference>
<comment type="subcellular location">
    <subcellularLocation>
        <location evidence="1">Membrane</location>
        <topology evidence="1">Multi-pass membrane protein</topology>
    </subcellularLocation>
</comment>
<dbReference type="AlphaFoldDB" id="A0AAN8JA80"/>
<dbReference type="InterPro" id="IPR002259">
    <property type="entry name" value="Eqnu_transpt"/>
</dbReference>
<keyword evidence="4 8" id="KW-0812">Transmembrane</keyword>
<feature type="transmembrane region" description="Helical" evidence="8">
    <location>
        <begin position="338"/>
        <end position="359"/>
    </location>
</feature>
<keyword evidence="6 8" id="KW-0472">Membrane</keyword>
<evidence type="ECO:0000256" key="5">
    <source>
        <dbReference type="ARBA" id="ARBA00022989"/>
    </source>
</evidence>
<feature type="transmembrane region" description="Helical" evidence="8">
    <location>
        <begin position="104"/>
        <end position="123"/>
    </location>
</feature>
<evidence type="ECO:0000256" key="2">
    <source>
        <dbReference type="ARBA" id="ARBA00007965"/>
    </source>
</evidence>
<evidence type="ECO:0000256" key="6">
    <source>
        <dbReference type="ARBA" id="ARBA00023136"/>
    </source>
</evidence>
<dbReference type="SUPFAM" id="SSF103473">
    <property type="entry name" value="MFS general substrate transporter"/>
    <property type="match status" value="1"/>
</dbReference>
<dbReference type="PANTHER" id="PTHR10332:SF10">
    <property type="entry name" value="EQUILIBRATIVE NUCLEOSIDE TRANSPORTER 4"/>
    <property type="match status" value="1"/>
</dbReference>
<dbReference type="EMBL" id="JAZGQO010000011">
    <property type="protein sequence ID" value="KAK6173971.1"/>
    <property type="molecule type" value="Genomic_DNA"/>
</dbReference>
<feature type="transmembrane region" description="Helical" evidence="8">
    <location>
        <begin position="435"/>
        <end position="455"/>
    </location>
</feature>
<feature type="transmembrane region" description="Helical" evidence="8">
    <location>
        <begin position="402"/>
        <end position="423"/>
    </location>
</feature>
<feature type="transmembrane region" description="Helical" evidence="8">
    <location>
        <begin position="198"/>
        <end position="218"/>
    </location>
</feature>
<dbReference type="Gene3D" id="1.20.1250.20">
    <property type="entry name" value="MFS general substrate transporter like domains"/>
    <property type="match status" value="1"/>
</dbReference>
<sequence length="521" mass="57988">MDENLTRGYCQLQSPSRSRRTNQDRLNPPRDPCSCIYLALVLAGAGFLLPYNSFITAVDYYENRFPNSTIIFDMSMTYIIVAFISVCVNNVLVEALSMPVRITFGYLISFAVLLAIALCDVWYQVFTQDVAYKVTLLAVAVVAIGATVQQSSFYGFTSMLPARYTQAVMTGESAAGLIISINRIITKALLNDQRINTIIFFIISISILWVCFIVFHIIRRTEFVRFYVSLCENAAIADDQRGITKGGGCTEEVSLVDFQEPSSGQRYGVLIIQSPTSATPPRTSDSTTPSGSDVTVRDITRCNEEQVMFQGQSYKEHVPKVSSIKRGLRMRYEVSKTVWPYMLSIGLAYFVTLCLFPGIESEVISCHLGSWMPIIMMAIFNASDFIGKIFASIPYDWPRGRLLMATFCRIILVPLLMLCATPRDHPILTGEAWPLLLSLLLGLTNGYVGSVPMILAPSRVPDEQRELCGNIMTMSYSLGLTTGSGVAYLLDYWLGPHRRSSPCVIDLTPAQHLNITFPNGY</sequence>
<dbReference type="GO" id="GO:0008504">
    <property type="term" value="F:monoamine transmembrane transporter activity"/>
    <property type="evidence" value="ECO:0007669"/>
    <property type="project" value="TreeGrafter"/>
</dbReference>
<protein>
    <recommendedName>
        <fullName evidence="11">Equilibrative nucleoside transporter 4</fullName>
    </recommendedName>
</protein>
<comment type="caution">
    <text evidence="9">The sequence shown here is derived from an EMBL/GenBank/DDBJ whole genome shotgun (WGS) entry which is preliminary data.</text>
</comment>
<reference evidence="9 10" key="1">
    <citation type="submission" date="2024-01" db="EMBL/GenBank/DDBJ databases">
        <title>The genome of the rayed Mediterranean limpet Patella caerulea (Linnaeus, 1758).</title>
        <authorList>
            <person name="Anh-Thu Weber A."/>
            <person name="Halstead-Nussloch G."/>
        </authorList>
    </citation>
    <scope>NUCLEOTIDE SEQUENCE [LARGE SCALE GENOMIC DNA]</scope>
    <source>
        <strain evidence="9">AATW-2023a</strain>
        <tissue evidence="9">Whole specimen</tissue>
    </source>
</reference>
<proteinExistence type="inferred from homology"/>
<dbReference type="Proteomes" id="UP001347796">
    <property type="component" value="Unassembled WGS sequence"/>
</dbReference>
<feature type="transmembrane region" description="Helical" evidence="8">
    <location>
        <begin position="467"/>
        <end position="490"/>
    </location>
</feature>
<evidence type="ECO:0000256" key="4">
    <source>
        <dbReference type="ARBA" id="ARBA00022692"/>
    </source>
</evidence>
<evidence type="ECO:0000256" key="8">
    <source>
        <dbReference type="SAM" id="Phobius"/>
    </source>
</evidence>
<gene>
    <name evidence="9" type="ORF">SNE40_017335</name>
</gene>